<dbReference type="PANTHER" id="PTHR34270">
    <property type="entry name" value="PROTEIN RALF-LIKE 15-RELATED"/>
    <property type="match status" value="1"/>
</dbReference>
<evidence type="ECO:0000256" key="6">
    <source>
        <dbReference type="ARBA" id="ARBA00023157"/>
    </source>
</evidence>
<evidence type="ECO:0000256" key="3">
    <source>
        <dbReference type="ARBA" id="ARBA00022525"/>
    </source>
</evidence>
<name>A0A087HEY8_ARAAL</name>
<gene>
    <name evidence="9" type="ordered locus">AALP_Aa2g028800</name>
</gene>
<evidence type="ECO:0000256" key="5">
    <source>
        <dbReference type="ARBA" id="ARBA00022729"/>
    </source>
</evidence>
<dbReference type="Proteomes" id="UP000029120">
    <property type="component" value="Chromosome 2"/>
</dbReference>
<dbReference type="GO" id="GO:0040008">
    <property type="term" value="P:regulation of growth"/>
    <property type="evidence" value="ECO:0007669"/>
    <property type="project" value="UniProtKB-ARBA"/>
</dbReference>
<dbReference type="Gramene" id="KFK40690">
    <property type="protein sequence ID" value="KFK40690"/>
    <property type="gene ID" value="AALP_AA2G028800"/>
</dbReference>
<dbReference type="AlphaFoldDB" id="A0A087HEY8"/>
<dbReference type="PANTHER" id="PTHR34270:SF12">
    <property type="entry name" value="PROTEIN RALF-LIKE 15-RELATED"/>
    <property type="match status" value="1"/>
</dbReference>
<dbReference type="Pfam" id="PF05498">
    <property type="entry name" value="RALF"/>
    <property type="match status" value="1"/>
</dbReference>
<sequence>MGMSKSLKVILSFVFLVFMALAATKVEAGRYINYGDLNSGDHSLRCDKRFPQTCKKHEANPYQRGCETVERCHEHA</sequence>
<dbReference type="GO" id="GO:0005576">
    <property type="term" value="C:extracellular region"/>
    <property type="evidence" value="ECO:0007669"/>
    <property type="project" value="UniProtKB-SubCell"/>
</dbReference>
<keyword evidence="10" id="KW-1185">Reference proteome</keyword>
<dbReference type="OMA" id="HATHCDK"/>
<feature type="signal peptide" evidence="8">
    <location>
        <begin position="1"/>
        <end position="28"/>
    </location>
</feature>
<evidence type="ECO:0000256" key="4">
    <source>
        <dbReference type="ARBA" id="ARBA00022702"/>
    </source>
</evidence>
<dbReference type="EMBL" id="CM002870">
    <property type="protein sequence ID" value="KFK40690.1"/>
    <property type="molecule type" value="Genomic_DNA"/>
</dbReference>
<proteinExistence type="inferred from homology"/>
<comment type="function">
    <text evidence="7">Cell signaling peptide that may regulate plant stress, growth, and development. Mediates a rapid alkalinization of extracellular space by mediating a transient increase in the cytoplasmic Ca(2+) concentration leading to a calcium-dependent signaling events through a cell surface receptor and a concomitant activation of some intracellular mitogen-activated protein kinases.</text>
</comment>
<dbReference type="InterPro" id="IPR008801">
    <property type="entry name" value="RALF"/>
</dbReference>
<protein>
    <submittedName>
        <fullName evidence="9">Uncharacterized protein</fullName>
    </submittedName>
</protein>
<reference evidence="10" key="1">
    <citation type="journal article" date="2015" name="Nat. Plants">
        <title>Genome expansion of Arabis alpina linked with retrotransposition and reduced symmetric DNA methylation.</title>
        <authorList>
            <person name="Willing E.M."/>
            <person name="Rawat V."/>
            <person name="Mandakova T."/>
            <person name="Maumus F."/>
            <person name="James G.V."/>
            <person name="Nordstroem K.J."/>
            <person name="Becker C."/>
            <person name="Warthmann N."/>
            <person name="Chica C."/>
            <person name="Szarzynska B."/>
            <person name="Zytnicki M."/>
            <person name="Albani M.C."/>
            <person name="Kiefer C."/>
            <person name="Bergonzi S."/>
            <person name="Castaings L."/>
            <person name="Mateos J.L."/>
            <person name="Berns M.C."/>
            <person name="Bujdoso N."/>
            <person name="Piofczyk T."/>
            <person name="de Lorenzo L."/>
            <person name="Barrero-Sicilia C."/>
            <person name="Mateos I."/>
            <person name="Piednoel M."/>
            <person name="Hagmann J."/>
            <person name="Chen-Min-Tao R."/>
            <person name="Iglesias-Fernandez R."/>
            <person name="Schuster S.C."/>
            <person name="Alonso-Blanco C."/>
            <person name="Roudier F."/>
            <person name="Carbonero P."/>
            <person name="Paz-Ares J."/>
            <person name="Davis S.J."/>
            <person name="Pecinka A."/>
            <person name="Quesneville H."/>
            <person name="Colot V."/>
            <person name="Lysak M.A."/>
            <person name="Weigel D."/>
            <person name="Coupland G."/>
            <person name="Schneeberger K."/>
        </authorList>
    </citation>
    <scope>NUCLEOTIDE SEQUENCE [LARGE SCALE GENOMIC DNA]</scope>
    <source>
        <strain evidence="10">cv. Pajares</strain>
    </source>
</reference>
<evidence type="ECO:0000313" key="9">
    <source>
        <dbReference type="EMBL" id="KFK40690.1"/>
    </source>
</evidence>
<keyword evidence="4" id="KW-0372">Hormone</keyword>
<comment type="subcellular location">
    <subcellularLocation>
        <location evidence="1">Secreted</location>
    </subcellularLocation>
</comment>
<evidence type="ECO:0000256" key="8">
    <source>
        <dbReference type="SAM" id="SignalP"/>
    </source>
</evidence>
<keyword evidence="5 8" id="KW-0732">Signal</keyword>
<keyword evidence="6" id="KW-1015">Disulfide bond</keyword>
<evidence type="ECO:0000256" key="7">
    <source>
        <dbReference type="ARBA" id="ARBA00037228"/>
    </source>
</evidence>
<organism evidence="9 10">
    <name type="scientific">Arabis alpina</name>
    <name type="common">Alpine rock-cress</name>
    <dbReference type="NCBI Taxonomy" id="50452"/>
    <lineage>
        <taxon>Eukaryota</taxon>
        <taxon>Viridiplantae</taxon>
        <taxon>Streptophyta</taxon>
        <taxon>Embryophyta</taxon>
        <taxon>Tracheophyta</taxon>
        <taxon>Spermatophyta</taxon>
        <taxon>Magnoliopsida</taxon>
        <taxon>eudicotyledons</taxon>
        <taxon>Gunneridae</taxon>
        <taxon>Pentapetalae</taxon>
        <taxon>rosids</taxon>
        <taxon>malvids</taxon>
        <taxon>Brassicales</taxon>
        <taxon>Brassicaceae</taxon>
        <taxon>Arabideae</taxon>
        <taxon>Arabis</taxon>
    </lineage>
</organism>
<keyword evidence="3" id="KW-0964">Secreted</keyword>
<dbReference type="eggNOG" id="ENOG502SW1C">
    <property type="taxonomic scope" value="Eukaryota"/>
</dbReference>
<dbReference type="GO" id="GO:0005179">
    <property type="term" value="F:hormone activity"/>
    <property type="evidence" value="ECO:0007669"/>
    <property type="project" value="UniProtKB-KW"/>
</dbReference>
<feature type="chain" id="PRO_5001823122" evidence="8">
    <location>
        <begin position="29"/>
        <end position="76"/>
    </location>
</feature>
<evidence type="ECO:0000256" key="1">
    <source>
        <dbReference type="ARBA" id="ARBA00004613"/>
    </source>
</evidence>
<dbReference type="OrthoDB" id="1090286at2759"/>
<evidence type="ECO:0000256" key="2">
    <source>
        <dbReference type="ARBA" id="ARBA00009178"/>
    </source>
</evidence>
<comment type="similarity">
    <text evidence="2">Belongs to the plant rapid alkalinization factor (RALF) family.</text>
</comment>
<accession>A0A087HEY8</accession>
<evidence type="ECO:0000313" key="10">
    <source>
        <dbReference type="Proteomes" id="UP000029120"/>
    </source>
</evidence>